<feature type="region of interest" description="Disordered" evidence="1">
    <location>
        <begin position="457"/>
        <end position="478"/>
    </location>
</feature>
<dbReference type="InterPro" id="IPR041196">
    <property type="entry name" value="LPD37"/>
</dbReference>
<dbReference type="Proteomes" id="UP001596052">
    <property type="component" value="Unassembled WGS sequence"/>
</dbReference>
<accession>A0ABW0KUU5</accession>
<dbReference type="Pfam" id="PF18853">
    <property type="entry name" value="LPD37"/>
    <property type="match status" value="1"/>
</dbReference>
<reference evidence="4" key="1">
    <citation type="journal article" date="2019" name="Int. J. Syst. Evol. Microbiol.">
        <title>The Global Catalogue of Microorganisms (GCM) 10K type strain sequencing project: providing services to taxonomists for standard genome sequencing and annotation.</title>
        <authorList>
            <consortium name="The Broad Institute Genomics Platform"/>
            <consortium name="The Broad Institute Genome Sequencing Center for Infectious Disease"/>
            <person name="Wu L."/>
            <person name="Ma J."/>
        </authorList>
    </citation>
    <scope>NUCLEOTIDE SEQUENCE [LARGE SCALE GENOMIC DNA]</scope>
    <source>
        <strain evidence="4">CGMCC 4.1469</strain>
    </source>
</reference>
<gene>
    <name evidence="3" type="ORF">ACFQDI_20520</name>
</gene>
<sequence>MPLPPMDTARPQQQGAAPGQPAPPSSQHPIPETTTKRAPDLATFGAAQNTIKKLKSQPSPLSPDQQKELAAAEHTVASTIEYNLLRKQAAIEKRGLTLHPTEAEALKNAQATLSRLAPAGTTATPANAAEAGKPTPGAPATPGAPQPQSSAEGPRLQFSQGSSEQGSSEKKTAGQVMQNLAGDEGRFRRGKASQSKDFGEIAKEYALPEELSHVREHEDFGDVPTKKIYRIDLKAGGHAFLLHGTNGKVWVDTSQMRSPDGQAVEGGDLVYQAAMTYAHNNGLKFVEDPNGVKPIASFRRISQMLSNAMRHGTTEHLTPSSVENAPSLNATIPGWRQQQGPEDTATYEHNINQLALAEMNEVEKKMRDWPGYVQVMKRFAPKNSKPFPEPGPLGHVQLQDLKWNPEDDTVTHVPTGRRLSERDFKQIVSGLDPGGSGVGPTTLSRALIARQALLGNASGGDSVPNLGTEELGGRGRGEADVHGSKLFRILEAGQKLFYSQPGASENSGLDEGSRGGGSGRKLASHFGSDPRQLAQQTAQTAGMLNQRVPGLLNDKTHVFHSVEDLLNSDYAKEHPLSKEDLDKLHSAEGFHDPKTGHNVVIAGNVELRHGETPHDALTRVILHERVGHDGLQALLGSQDSKAQKHWAGLTQRIKPQELDAIADEPGYQHLAGDRNALAHEWFARQAEKSPHLLKQPGLLRDMWEAFKAQLRKVSNHLKDTPESHLDTHLHELLRHSRKAALRPSSTSQADAQPGAART</sequence>
<comment type="caution">
    <text evidence="3">The sequence shown here is derived from an EMBL/GenBank/DDBJ whole genome shotgun (WGS) entry which is preliminary data.</text>
</comment>
<feature type="region of interest" description="Disordered" evidence="1">
    <location>
        <begin position="1"/>
        <end position="37"/>
    </location>
</feature>
<evidence type="ECO:0000313" key="3">
    <source>
        <dbReference type="EMBL" id="MFC5457265.1"/>
    </source>
</evidence>
<feature type="region of interest" description="Disordered" evidence="1">
    <location>
        <begin position="500"/>
        <end position="535"/>
    </location>
</feature>
<feature type="domain" description="Large polyvalent protein associated" evidence="2">
    <location>
        <begin position="175"/>
        <end position="365"/>
    </location>
</feature>
<evidence type="ECO:0000256" key="1">
    <source>
        <dbReference type="SAM" id="MobiDB-lite"/>
    </source>
</evidence>
<protein>
    <recommendedName>
        <fullName evidence="2">Large polyvalent protein associated domain-containing protein</fullName>
    </recommendedName>
</protein>
<evidence type="ECO:0000313" key="4">
    <source>
        <dbReference type="Proteomes" id="UP001596052"/>
    </source>
</evidence>
<evidence type="ECO:0000259" key="2">
    <source>
        <dbReference type="Pfam" id="PF18853"/>
    </source>
</evidence>
<organism evidence="3 4">
    <name type="scientific">Prosthecobacter fluviatilis</name>
    <dbReference type="NCBI Taxonomy" id="445931"/>
    <lineage>
        <taxon>Bacteria</taxon>
        <taxon>Pseudomonadati</taxon>
        <taxon>Verrucomicrobiota</taxon>
        <taxon>Verrucomicrobiia</taxon>
        <taxon>Verrucomicrobiales</taxon>
        <taxon>Verrucomicrobiaceae</taxon>
        <taxon>Prosthecobacter</taxon>
    </lineage>
</organism>
<proteinExistence type="predicted"/>
<feature type="compositionally biased region" description="Low complexity" evidence="1">
    <location>
        <begin position="117"/>
        <end position="135"/>
    </location>
</feature>
<feature type="compositionally biased region" description="Pro residues" evidence="1">
    <location>
        <begin position="136"/>
        <end position="145"/>
    </location>
</feature>
<dbReference type="RefSeq" id="WP_377170375.1">
    <property type="nucleotide sequence ID" value="NZ_JBHSMQ010000009.1"/>
</dbReference>
<feature type="region of interest" description="Disordered" evidence="1">
    <location>
        <begin position="738"/>
        <end position="758"/>
    </location>
</feature>
<feature type="region of interest" description="Disordered" evidence="1">
    <location>
        <begin position="109"/>
        <end position="195"/>
    </location>
</feature>
<name>A0ABW0KUU5_9BACT</name>
<keyword evidence="4" id="KW-1185">Reference proteome</keyword>
<dbReference type="EMBL" id="JBHSMQ010000009">
    <property type="protein sequence ID" value="MFC5457265.1"/>
    <property type="molecule type" value="Genomic_DNA"/>
</dbReference>